<evidence type="ECO:0000313" key="1">
    <source>
        <dbReference type="EMBL" id="KAJ8772232.1"/>
    </source>
</evidence>
<dbReference type="EMBL" id="JAIWQS010000002">
    <property type="protein sequence ID" value="KAJ8772232.1"/>
    <property type="molecule type" value="Genomic_DNA"/>
</dbReference>
<evidence type="ECO:0000313" key="2">
    <source>
        <dbReference type="Proteomes" id="UP001159364"/>
    </source>
</evidence>
<protein>
    <submittedName>
        <fullName evidence="1">Uncharacterized protein</fullName>
    </submittedName>
</protein>
<proteinExistence type="predicted"/>
<sequence>MSTRRCDRFGRLFNRVTSSMNHAFFEANSEHESCQKLLQAWDSSFLWMLCLLLSQLEAINSESSIACC</sequence>
<dbReference type="AlphaFoldDB" id="A0AAV8TZ62"/>
<comment type="caution">
    <text evidence="1">The sequence shown here is derived from an EMBL/GenBank/DDBJ whole genome shotgun (WGS) entry which is preliminary data.</text>
</comment>
<reference evidence="1 2" key="1">
    <citation type="submission" date="2021-09" db="EMBL/GenBank/DDBJ databases">
        <title>Genomic insights and catalytic innovation underlie evolution of tropane alkaloids biosynthesis.</title>
        <authorList>
            <person name="Wang Y.-J."/>
            <person name="Tian T."/>
            <person name="Huang J.-P."/>
            <person name="Huang S.-X."/>
        </authorList>
    </citation>
    <scope>NUCLEOTIDE SEQUENCE [LARGE SCALE GENOMIC DNA]</scope>
    <source>
        <strain evidence="1">KIB-2018</strain>
        <tissue evidence="1">Leaf</tissue>
    </source>
</reference>
<gene>
    <name evidence="1" type="ORF">K2173_027409</name>
</gene>
<organism evidence="1 2">
    <name type="scientific">Erythroxylum novogranatense</name>
    <dbReference type="NCBI Taxonomy" id="1862640"/>
    <lineage>
        <taxon>Eukaryota</taxon>
        <taxon>Viridiplantae</taxon>
        <taxon>Streptophyta</taxon>
        <taxon>Embryophyta</taxon>
        <taxon>Tracheophyta</taxon>
        <taxon>Spermatophyta</taxon>
        <taxon>Magnoliopsida</taxon>
        <taxon>eudicotyledons</taxon>
        <taxon>Gunneridae</taxon>
        <taxon>Pentapetalae</taxon>
        <taxon>rosids</taxon>
        <taxon>fabids</taxon>
        <taxon>Malpighiales</taxon>
        <taxon>Erythroxylaceae</taxon>
        <taxon>Erythroxylum</taxon>
    </lineage>
</organism>
<accession>A0AAV8TZ62</accession>
<dbReference type="Proteomes" id="UP001159364">
    <property type="component" value="Linkage Group LG02"/>
</dbReference>
<keyword evidence="2" id="KW-1185">Reference proteome</keyword>
<name>A0AAV8TZ62_9ROSI</name>